<accession>A0A4Z1J4V6</accession>
<comment type="similarity">
    <text evidence="2 6">Belongs to the OXA1/ALB3/YidC family.</text>
</comment>
<dbReference type="Proteomes" id="UP000297527">
    <property type="component" value="Unassembled WGS sequence"/>
</dbReference>
<dbReference type="CDD" id="cd20069">
    <property type="entry name" value="5TM_Oxa1-like"/>
    <property type="match status" value="1"/>
</dbReference>
<dbReference type="GO" id="GO:0005743">
    <property type="term" value="C:mitochondrial inner membrane"/>
    <property type="evidence" value="ECO:0007669"/>
    <property type="project" value="TreeGrafter"/>
</dbReference>
<dbReference type="GO" id="GO:0032979">
    <property type="term" value="P:protein insertion into mitochondrial inner membrane from matrix"/>
    <property type="evidence" value="ECO:0007669"/>
    <property type="project" value="TreeGrafter"/>
</dbReference>
<dbReference type="InterPro" id="IPR028055">
    <property type="entry name" value="YidC/Oxa/ALB_C"/>
</dbReference>
<evidence type="ECO:0000256" key="1">
    <source>
        <dbReference type="ARBA" id="ARBA00004141"/>
    </source>
</evidence>
<evidence type="ECO:0000256" key="7">
    <source>
        <dbReference type="SAM" id="Phobius"/>
    </source>
</evidence>
<name>A0A4Z1J4V6_9HELO</name>
<comment type="subcellular location">
    <subcellularLocation>
        <location evidence="1 6">Membrane</location>
        <topology evidence="1 6">Multi-pass membrane protein</topology>
    </subcellularLocation>
</comment>
<dbReference type="OrthoDB" id="2148490at2759"/>
<feature type="transmembrane region" description="Helical" evidence="7">
    <location>
        <begin position="263"/>
        <end position="283"/>
    </location>
</feature>
<organism evidence="9 10">
    <name type="scientific">Botryotinia convoluta</name>
    <dbReference type="NCBI Taxonomy" id="54673"/>
    <lineage>
        <taxon>Eukaryota</taxon>
        <taxon>Fungi</taxon>
        <taxon>Dikarya</taxon>
        <taxon>Ascomycota</taxon>
        <taxon>Pezizomycotina</taxon>
        <taxon>Leotiomycetes</taxon>
        <taxon>Helotiales</taxon>
        <taxon>Sclerotiniaceae</taxon>
        <taxon>Botryotinia</taxon>
    </lineage>
</organism>
<evidence type="ECO:0000256" key="4">
    <source>
        <dbReference type="ARBA" id="ARBA00022989"/>
    </source>
</evidence>
<evidence type="ECO:0000259" key="8">
    <source>
        <dbReference type="Pfam" id="PF02096"/>
    </source>
</evidence>
<keyword evidence="5 7" id="KW-0472">Membrane</keyword>
<evidence type="ECO:0000313" key="10">
    <source>
        <dbReference type="Proteomes" id="UP000297527"/>
    </source>
</evidence>
<dbReference type="Pfam" id="PF02096">
    <property type="entry name" value="60KD_IMP"/>
    <property type="match status" value="1"/>
</dbReference>
<evidence type="ECO:0000313" key="9">
    <source>
        <dbReference type="EMBL" id="TGO63897.1"/>
    </source>
</evidence>
<dbReference type="GO" id="GO:0033617">
    <property type="term" value="P:mitochondrial respiratory chain complex IV assembly"/>
    <property type="evidence" value="ECO:0007669"/>
    <property type="project" value="TreeGrafter"/>
</dbReference>
<dbReference type="AlphaFoldDB" id="A0A4Z1J4V6"/>
<evidence type="ECO:0000256" key="6">
    <source>
        <dbReference type="RuleBase" id="RU003945"/>
    </source>
</evidence>
<evidence type="ECO:0000256" key="5">
    <source>
        <dbReference type="ARBA" id="ARBA00023136"/>
    </source>
</evidence>
<reference evidence="9 10" key="1">
    <citation type="submission" date="2017-12" db="EMBL/GenBank/DDBJ databases">
        <title>Comparative genomics of Botrytis spp.</title>
        <authorList>
            <person name="Valero-Jimenez C.A."/>
            <person name="Tapia P."/>
            <person name="Veloso J."/>
            <person name="Silva-Moreno E."/>
            <person name="Staats M."/>
            <person name="Valdes J.H."/>
            <person name="Van Kan J.A.L."/>
        </authorList>
    </citation>
    <scope>NUCLEOTIDE SEQUENCE [LARGE SCALE GENOMIC DNA]</scope>
    <source>
        <strain evidence="9 10">MUCL11595</strain>
    </source>
</reference>
<dbReference type="GO" id="GO:0032977">
    <property type="term" value="F:membrane insertase activity"/>
    <property type="evidence" value="ECO:0007669"/>
    <property type="project" value="InterPro"/>
</dbReference>
<evidence type="ECO:0000256" key="2">
    <source>
        <dbReference type="ARBA" id="ARBA00009877"/>
    </source>
</evidence>
<sequence length="337" mass="37970">MSTLFQPARTLMHPSTSSKIPRVFLQLPPTYRSFHASPRTQSLDSVLIATHGVLEGLHSFTGLPWAFTLPLTALSIRTVLIFPLGINSRRAAQKQIDLMPLMNAWQHQFRKQSIQEVGHLGPNAANQFVKDRMNKKKRELYSRYNCGTWKHYLPFLQLPVWMIAVETIRKMCGAHDGLLKWIESLFTPSKANEATATTDLDLGSLLLEPTFATEGALWFPNLLISDPMLILPFMLSGSILLNLTSQGKPKSVFMRRLMNSLKVVALAIIPLTLQMPSAMLVYWTSSSLLAFGQAKMLDVFMPIRKPVVPCKGGQPVRYAGTRERSQRYSMVAMDNRQ</sequence>
<proteinExistence type="inferred from homology"/>
<protein>
    <recommendedName>
        <fullName evidence="8">Membrane insertase YidC/Oxa/ALB C-terminal domain-containing protein</fullName>
    </recommendedName>
</protein>
<dbReference type="EMBL" id="PQXN01000010">
    <property type="protein sequence ID" value="TGO63897.1"/>
    <property type="molecule type" value="Genomic_DNA"/>
</dbReference>
<keyword evidence="10" id="KW-1185">Reference proteome</keyword>
<gene>
    <name evidence="9" type="ORF">BCON_0010g00630</name>
</gene>
<dbReference type="InterPro" id="IPR001708">
    <property type="entry name" value="YidC/ALB3/OXA1/COX18"/>
</dbReference>
<keyword evidence="4 7" id="KW-1133">Transmembrane helix</keyword>
<dbReference type="PANTHER" id="PTHR12428">
    <property type="entry name" value="OXA1"/>
    <property type="match status" value="1"/>
</dbReference>
<dbReference type="PANTHER" id="PTHR12428:SF65">
    <property type="entry name" value="CYTOCHROME C OXIDASE ASSEMBLY PROTEIN COX18, MITOCHONDRIAL"/>
    <property type="match status" value="1"/>
</dbReference>
<evidence type="ECO:0000256" key="3">
    <source>
        <dbReference type="ARBA" id="ARBA00022692"/>
    </source>
</evidence>
<comment type="caution">
    <text evidence="9">The sequence shown here is derived from an EMBL/GenBank/DDBJ whole genome shotgun (WGS) entry which is preliminary data.</text>
</comment>
<keyword evidence="3 6" id="KW-0812">Transmembrane</keyword>
<feature type="domain" description="Membrane insertase YidC/Oxa/ALB C-terminal" evidence="8">
    <location>
        <begin position="71"/>
        <end position="295"/>
    </location>
</feature>